<feature type="transmembrane region" description="Helical" evidence="6">
    <location>
        <begin position="347"/>
        <end position="367"/>
    </location>
</feature>
<feature type="transmembrane region" description="Helical" evidence="6">
    <location>
        <begin position="82"/>
        <end position="106"/>
    </location>
</feature>
<sequence>MFRDNKNNKNFRPDAYVILFCVLVLVAILTYIIPAGSFERQTNELGITTIVPDSYKFVERQPTDFFDIFLAIQEGFIRASDMIFLVLIIGGTFTVIEKTGAIDALILKTIQKTKNREWLLFAAIISMLSILGGMGIISISVIAFIPIGISLAKAMNLDALVGVAVMYLGAYSGFAIGFMDPIRTGLAQQIAELPIYSGLAYRFVIFMMIVIVTLLYIIWYANRIKKDPKKSILAENRFPKLDVQMQKSITLEFNLRHLFVLTPLIFGIGIYIYGALRWDWSTNELAAMFILIALLTAIFDKMGANAFVQTFIDGCKNIFYGAAIIGLARGIVIVMENGMIIDTIVQGIYATIQSFSNVTGAIAMFIVHGLFNFVVSSGTAHASIMMPIMTPLADLMNIPRQVAVQAYTMGDGFTNVINPLSGTLMAILAISGIPLTKWFKFAVPLVLIWFAIGMIFMAMAVWINWGPM</sequence>
<feature type="transmembrane region" description="Helical" evidence="6">
    <location>
        <begin position="441"/>
        <end position="465"/>
    </location>
</feature>
<feature type="transmembrane region" description="Helical" evidence="6">
    <location>
        <begin position="15"/>
        <end position="33"/>
    </location>
</feature>
<gene>
    <name evidence="7" type="ORF">OEV82_13280</name>
</gene>
<feature type="transmembrane region" description="Helical" evidence="6">
    <location>
        <begin position="318"/>
        <end position="335"/>
    </location>
</feature>
<accession>A0ABT2WIL4</accession>
<keyword evidence="3 6" id="KW-0812">Transmembrane</keyword>
<feature type="transmembrane region" description="Helical" evidence="6">
    <location>
        <begin position="416"/>
        <end position="435"/>
    </location>
</feature>
<evidence type="ECO:0000313" key="7">
    <source>
        <dbReference type="EMBL" id="MCU9595415.1"/>
    </source>
</evidence>
<comment type="caution">
    <text evidence="7">The sequence shown here is derived from an EMBL/GenBank/DDBJ whole genome shotgun (WGS) entry which is preliminary data.</text>
</comment>
<feature type="transmembrane region" description="Helical" evidence="6">
    <location>
        <begin position="199"/>
        <end position="221"/>
    </location>
</feature>
<feature type="transmembrane region" description="Helical" evidence="6">
    <location>
        <begin position="285"/>
        <end position="312"/>
    </location>
</feature>
<evidence type="ECO:0000256" key="5">
    <source>
        <dbReference type="ARBA" id="ARBA00023136"/>
    </source>
</evidence>
<evidence type="ECO:0000256" key="4">
    <source>
        <dbReference type="ARBA" id="ARBA00022989"/>
    </source>
</evidence>
<feature type="transmembrane region" description="Helical" evidence="6">
    <location>
        <begin position="118"/>
        <end position="147"/>
    </location>
</feature>
<evidence type="ECO:0000256" key="6">
    <source>
        <dbReference type="SAM" id="Phobius"/>
    </source>
</evidence>
<protein>
    <submittedName>
        <fullName evidence="7">AbgT family transporter</fullName>
    </submittedName>
</protein>
<evidence type="ECO:0000256" key="1">
    <source>
        <dbReference type="ARBA" id="ARBA00004651"/>
    </source>
</evidence>
<dbReference type="PANTHER" id="PTHR43652">
    <property type="entry name" value="BASIC AMINO ACID ANTIPORTER YFCC-RELATED"/>
    <property type="match status" value="1"/>
</dbReference>
<keyword evidence="2" id="KW-1003">Cell membrane</keyword>
<dbReference type="PANTHER" id="PTHR43652:SF2">
    <property type="entry name" value="BASIC AMINO ACID ANTIPORTER YFCC-RELATED"/>
    <property type="match status" value="1"/>
</dbReference>
<feature type="transmembrane region" description="Helical" evidence="6">
    <location>
        <begin position="255"/>
        <end position="273"/>
    </location>
</feature>
<dbReference type="RefSeq" id="WP_263062161.1">
    <property type="nucleotide sequence ID" value="NZ_JAOUSE010000052.1"/>
</dbReference>
<evidence type="ECO:0000256" key="2">
    <source>
        <dbReference type="ARBA" id="ARBA00022475"/>
    </source>
</evidence>
<dbReference type="Pfam" id="PF03606">
    <property type="entry name" value="DcuC"/>
    <property type="match status" value="1"/>
</dbReference>
<evidence type="ECO:0000313" key="8">
    <source>
        <dbReference type="Proteomes" id="UP001208656"/>
    </source>
</evidence>
<keyword evidence="4 6" id="KW-1133">Transmembrane helix</keyword>
<dbReference type="InterPro" id="IPR018385">
    <property type="entry name" value="C4_dicarb_anaerob_car-like"/>
</dbReference>
<reference evidence="7 8" key="1">
    <citation type="submission" date="2022-10" db="EMBL/GenBank/DDBJ databases">
        <title>Description of Fervidibacillus gen. nov. in the family Fervidibacillaceae fam. nov. with two species, Fervidibacillus albus sp. nov., and Fervidibacillus halotolerans sp. nov., isolated from tidal flat sediments.</title>
        <authorList>
            <person name="Kwon K.K."/>
            <person name="Yang S.-H."/>
        </authorList>
    </citation>
    <scope>NUCLEOTIDE SEQUENCE [LARGE SCALE GENOMIC DNA]</scope>
    <source>
        <strain evidence="7 8">DSM 23332</strain>
    </source>
</reference>
<keyword evidence="5 6" id="KW-0472">Membrane</keyword>
<name>A0ABT2WIL4_9BACI</name>
<feature type="transmembrane region" description="Helical" evidence="6">
    <location>
        <begin position="159"/>
        <end position="178"/>
    </location>
</feature>
<dbReference type="EMBL" id="JAOUSE010000052">
    <property type="protein sequence ID" value="MCU9595415.1"/>
    <property type="molecule type" value="Genomic_DNA"/>
</dbReference>
<comment type="subcellular location">
    <subcellularLocation>
        <location evidence="1">Cell membrane</location>
        <topology evidence="1">Multi-pass membrane protein</topology>
    </subcellularLocation>
</comment>
<evidence type="ECO:0000256" key="3">
    <source>
        <dbReference type="ARBA" id="ARBA00022692"/>
    </source>
</evidence>
<proteinExistence type="predicted"/>
<dbReference type="InterPro" id="IPR051679">
    <property type="entry name" value="DASS-Related_Transporters"/>
</dbReference>
<organism evidence="7 8">
    <name type="scientific">Pallidibacillus thermolactis</name>
    <dbReference type="NCBI Taxonomy" id="251051"/>
    <lineage>
        <taxon>Bacteria</taxon>
        <taxon>Bacillati</taxon>
        <taxon>Bacillota</taxon>
        <taxon>Bacilli</taxon>
        <taxon>Bacillales</taxon>
        <taxon>Bacillaceae</taxon>
        <taxon>Pallidibacillus</taxon>
    </lineage>
</organism>
<keyword evidence="8" id="KW-1185">Reference proteome</keyword>
<dbReference type="Proteomes" id="UP001208656">
    <property type="component" value="Unassembled WGS sequence"/>
</dbReference>